<dbReference type="SUPFAM" id="SSF56672">
    <property type="entry name" value="DNA/RNA polymerases"/>
    <property type="match status" value="1"/>
</dbReference>
<sequence>MPSFLPLPRRPRDRHIHLALVQTLALPLTPPLQALPAIQEVTAARCSLVQPTAHRRGTACRGTAWQPMCNGSSRNNSLALSLVPRGIRKEKVYTDDTLRYNFLTTSGEPHDLDEALSNHNWKNAMDLEYNALMNNKTWHLVPPCKGHNIIGCKWVYEIKRKSDGTLDRYKARLVAKGFKQRYGIDYVDTFSPVVKAAIIRTILSIAVSRGWSFRQLDVQNAFLHGHLEEEVYMAQPPGYEDKRKPNHVCKLDKALLYGLKQAPRAWYSRLSSKLCDIGFKLSKADTSLFFYSKGGVTVFVLIYVDDIIVASSTQNATDALLSDLKQDFALKDLGDLHYFLGVDVNKIRDGILLTQEKYASDLLKRAGMENFQHWWMAVKRILRYIKSSIDLGLRITKSSSTLDL</sequence>
<reference evidence="2" key="3">
    <citation type="submission" date="2006-01" db="EMBL/GenBank/DDBJ databases">
        <authorList>
            <person name="Buell R."/>
        </authorList>
    </citation>
    <scope>NUCLEOTIDE SEQUENCE</scope>
</reference>
<gene>
    <name evidence="2" type="ordered locus">LOC_Os11g36250</name>
</gene>
<dbReference type="PANTHER" id="PTHR43383">
    <property type="entry name" value="NODULIN 6"/>
    <property type="match status" value="1"/>
</dbReference>
<evidence type="ECO:0000313" key="2">
    <source>
        <dbReference type="EMBL" id="ABA94335.1"/>
    </source>
</evidence>
<name>Q2R2C8_ORYSJ</name>
<evidence type="ECO:0000259" key="1">
    <source>
        <dbReference type="Pfam" id="PF07727"/>
    </source>
</evidence>
<protein>
    <submittedName>
        <fullName evidence="2">Retrotransposon protein, putative, Ty1-copia subclass</fullName>
    </submittedName>
</protein>
<dbReference type="EMBL" id="DP000010">
    <property type="protein sequence ID" value="ABA94335.1"/>
    <property type="molecule type" value="Genomic_DNA"/>
</dbReference>
<reference evidence="2" key="2">
    <citation type="submission" date="2005-04" db="EMBL/GenBank/DDBJ databases">
        <authorList>
            <person name="Buell C.R."/>
            <person name="Wing R.A."/>
            <person name="McCombie W.A."/>
            <person name="Ouyang S."/>
        </authorList>
    </citation>
    <scope>NUCLEOTIDE SEQUENCE</scope>
</reference>
<dbReference type="AlphaFoldDB" id="Q2R2C8"/>
<organism evidence="2">
    <name type="scientific">Oryza sativa subsp. japonica</name>
    <name type="common">Rice</name>
    <dbReference type="NCBI Taxonomy" id="39947"/>
    <lineage>
        <taxon>Eukaryota</taxon>
        <taxon>Viridiplantae</taxon>
        <taxon>Streptophyta</taxon>
        <taxon>Embryophyta</taxon>
        <taxon>Tracheophyta</taxon>
        <taxon>Spermatophyta</taxon>
        <taxon>Magnoliopsida</taxon>
        <taxon>Liliopsida</taxon>
        <taxon>Poales</taxon>
        <taxon>Poaceae</taxon>
        <taxon>BOP clade</taxon>
        <taxon>Oryzoideae</taxon>
        <taxon>Oryzeae</taxon>
        <taxon>Oryzinae</taxon>
        <taxon>Oryza</taxon>
        <taxon>Oryza sativa</taxon>
    </lineage>
</organism>
<dbReference type="InterPro" id="IPR043502">
    <property type="entry name" value="DNA/RNA_pol_sf"/>
</dbReference>
<dbReference type="Pfam" id="PF07727">
    <property type="entry name" value="RVT_2"/>
    <property type="match status" value="1"/>
</dbReference>
<dbReference type="InterPro" id="IPR013103">
    <property type="entry name" value="RVT_2"/>
</dbReference>
<reference evidence="2" key="1">
    <citation type="journal article" date="2005" name="BMC Biol.">
        <title>The sequence of rice chromosomes 11 and 12, rich in disease resistance genes and recent gene duplications.</title>
        <authorList>
            <consortium name="The rice chromosomes 11 and 12 sequencing consortia"/>
        </authorList>
    </citation>
    <scope>NUCLEOTIDE SEQUENCE [LARGE SCALE GENOMIC DNA]</scope>
</reference>
<accession>Q2R2C8</accession>
<feature type="domain" description="Reverse transcriptase Ty1/copia-type" evidence="1">
    <location>
        <begin position="135"/>
        <end position="371"/>
    </location>
</feature>
<dbReference type="PANTHER" id="PTHR43383:SF2">
    <property type="entry name" value="AMIDOHYDROLASE 2 FAMILY PROTEIN"/>
    <property type="match status" value="1"/>
</dbReference>
<proteinExistence type="predicted"/>